<keyword evidence="2" id="KW-1185">Reference proteome</keyword>
<proteinExistence type="predicted"/>
<gene>
    <name evidence="1" type="ORF">DSTB1V02_LOCUS5266</name>
</gene>
<organism evidence="1">
    <name type="scientific">Darwinula stevensoni</name>
    <dbReference type="NCBI Taxonomy" id="69355"/>
    <lineage>
        <taxon>Eukaryota</taxon>
        <taxon>Metazoa</taxon>
        <taxon>Ecdysozoa</taxon>
        <taxon>Arthropoda</taxon>
        <taxon>Crustacea</taxon>
        <taxon>Oligostraca</taxon>
        <taxon>Ostracoda</taxon>
        <taxon>Podocopa</taxon>
        <taxon>Podocopida</taxon>
        <taxon>Darwinulocopina</taxon>
        <taxon>Darwinuloidea</taxon>
        <taxon>Darwinulidae</taxon>
        <taxon>Darwinula</taxon>
    </lineage>
</organism>
<dbReference type="EMBL" id="LR900362">
    <property type="protein sequence ID" value="CAD7245393.1"/>
    <property type="molecule type" value="Genomic_DNA"/>
</dbReference>
<dbReference type="EMBL" id="CAJPEV010000845">
    <property type="protein sequence ID" value="CAG0889022.1"/>
    <property type="molecule type" value="Genomic_DNA"/>
</dbReference>
<evidence type="ECO:0000313" key="2">
    <source>
        <dbReference type="Proteomes" id="UP000677054"/>
    </source>
</evidence>
<reference evidence="1" key="1">
    <citation type="submission" date="2020-11" db="EMBL/GenBank/DDBJ databases">
        <authorList>
            <person name="Tran Van P."/>
        </authorList>
    </citation>
    <scope>NUCLEOTIDE SEQUENCE</scope>
</reference>
<dbReference type="Gene3D" id="3.40.630.30">
    <property type="match status" value="1"/>
</dbReference>
<protein>
    <submittedName>
        <fullName evidence="1">Uncharacterized protein</fullName>
    </submittedName>
</protein>
<evidence type="ECO:0000313" key="1">
    <source>
        <dbReference type="EMBL" id="CAD7245393.1"/>
    </source>
</evidence>
<dbReference type="OrthoDB" id="6379663at2759"/>
<dbReference type="AlphaFoldDB" id="A0A7R9A6U9"/>
<dbReference type="Proteomes" id="UP000677054">
    <property type="component" value="Unassembled WGS sequence"/>
</dbReference>
<accession>A0A7R9A6U9</accession>
<sequence length="154" mass="17396">MYFIARRSDGRLVGAAFNLDMFNEPDLHPPQALLPVFTLLRTLEGPHKRIHMPKAENEVLHSGMMSTDEALSKEENVLVMQCMEEENLRQAQRRGYSTIFTINTSALTQQLASVLGYELLEDFQVNQFVMPDGSMPFAGAKDTQRAICVVKHVL</sequence>
<name>A0A7R9A6U9_9CRUS</name>